<organism evidence="1 2">
    <name type="scientific">Helianthus annuus</name>
    <name type="common">Common sunflower</name>
    <dbReference type="NCBI Taxonomy" id="4232"/>
    <lineage>
        <taxon>Eukaryota</taxon>
        <taxon>Viridiplantae</taxon>
        <taxon>Streptophyta</taxon>
        <taxon>Embryophyta</taxon>
        <taxon>Tracheophyta</taxon>
        <taxon>Spermatophyta</taxon>
        <taxon>Magnoliopsida</taxon>
        <taxon>eudicotyledons</taxon>
        <taxon>Gunneridae</taxon>
        <taxon>Pentapetalae</taxon>
        <taxon>asterids</taxon>
        <taxon>campanulids</taxon>
        <taxon>Asterales</taxon>
        <taxon>Asteraceae</taxon>
        <taxon>Asteroideae</taxon>
        <taxon>Heliantheae alliance</taxon>
        <taxon>Heliantheae</taxon>
        <taxon>Helianthus</taxon>
    </lineage>
</organism>
<sequence>MSPLSLTLFSYIFFPNQFRFESTNVKTNFFWKWFLSGKKVGFKSRFNQLGSGLKPNTKKPVFNHLPVILSWA</sequence>
<dbReference type="Gramene" id="mRNA:HanXRQr2_Chr13g0616481">
    <property type="protein sequence ID" value="CDS:HanXRQr2_Chr13g0616481.1"/>
    <property type="gene ID" value="HanXRQr2_Chr13g0616481"/>
</dbReference>
<dbReference type="Proteomes" id="UP000215914">
    <property type="component" value="Unassembled WGS sequence"/>
</dbReference>
<reference evidence="1" key="2">
    <citation type="submission" date="2020-06" db="EMBL/GenBank/DDBJ databases">
        <title>Helianthus annuus Genome sequencing and assembly Release 2.</title>
        <authorList>
            <person name="Gouzy J."/>
            <person name="Langlade N."/>
            <person name="Munos S."/>
        </authorList>
    </citation>
    <scope>NUCLEOTIDE SEQUENCE</scope>
    <source>
        <tissue evidence="1">Leaves</tissue>
    </source>
</reference>
<dbReference type="EMBL" id="MNCJ02000328">
    <property type="protein sequence ID" value="KAF5775835.1"/>
    <property type="molecule type" value="Genomic_DNA"/>
</dbReference>
<dbReference type="AlphaFoldDB" id="A0A9K3EM24"/>
<evidence type="ECO:0000313" key="1">
    <source>
        <dbReference type="EMBL" id="KAF5775835.1"/>
    </source>
</evidence>
<comment type="caution">
    <text evidence="1">The sequence shown here is derived from an EMBL/GenBank/DDBJ whole genome shotgun (WGS) entry which is preliminary data.</text>
</comment>
<protein>
    <submittedName>
        <fullName evidence="1">Uncharacterized protein</fullName>
    </submittedName>
</protein>
<evidence type="ECO:0000313" key="2">
    <source>
        <dbReference type="Proteomes" id="UP000215914"/>
    </source>
</evidence>
<name>A0A9K3EM24_HELAN</name>
<gene>
    <name evidence="1" type="ORF">HanXRQr2_Chr13g0616481</name>
</gene>
<keyword evidence="2" id="KW-1185">Reference proteome</keyword>
<reference evidence="1" key="1">
    <citation type="journal article" date="2017" name="Nature">
        <title>The sunflower genome provides insights into oil metabolism, flowering and Asterid evolution.</title>
        <authorList>
            <person name="Badouin H."/>
            <person name="Gouzy J."/>
            <person name="Grassa C.J."/>
            <person name="Murat F."/>
            <person name="Staton S.E."/>
            <person name="Cottret L."/>
            <person name="Lelandais-Briere C."/>
            <person name="Owens G.L."/>
            <person name="Carrere S."/>
            <person name="Mayjonade B."/>
            <person name="Legrand L."/>
            <person name="Gill N."/>
            <person name="Kane N.C."/>
            <person name="Bowers J.E."/>
            <person name="Hubner S."/>
            <person name="Bellec A."/>
            <person name="Berard A."/>
            <person name="Berges H."/>
            <person name="Blanchet N."/>
            <person name="Boniface M.C."/>
            <person name="Brunel D."/>
            <person name="Catrice O."/>
            <person name="Chaidir N."/>
            <person name="Claudel C."/>
            <person name="Donnadieu C."/>
            <person name="Faraut T."/>
            <person name="Fievet G."/>
            <person name="Helmstetter N."/>
            <person name="King M."/>
            <person name="Knapp S.J."/>
            <person name="Lai Z."/>
            <person name="Le Paslier M.C."/>
            <person name="Lippi Y."/>
            <person name="Lorenzon L."/>
            <person name="Mandel J.R."/>
            <person name="Marage G."/>
            <person name="Marchand G."/>
            <person name="Marquand E."/>
            <person name="Bret-Mestries E."/>
            <person name="Morien E."/>
            <person name="Nambeesan S."/>
            <person name="Nguyen T."/>
            <person name="Pegot-Espagnet P."/>
            <person name="Pouilly N."/>
            <person name="Raftis F."/>
            <person name="Sallet E."/>
            <person name="Schiex T."/>
            <person name="Thomas J."/>
            <person name="Vandecasteele C."/>
            <person name="Vares D."/>
            <person name="Vear F."/>
            <person name="Vautrin S."/>
            <person name="Crespi M."/>
            <person name="Mangin B."/>
            <person name="Burke J.M."/>
            <person name="Salse J."/>
            <person name="Munos S."/>
            <person name="Vincourt P."/>
            <person name="Rieseberg L.H."/>
            <person name="Langlade N.B."/>
        </authorList>
    </citation>
    <scope>NUCLEOTIDE SEQUENCE</scope>
    <source>
        <tissue evidence="1">Leaves</tissue>
    </source>
</reference>
<proteinExistence type="predicted"/>
<accession>A0A9K3EM24</accession>